<dbReference type="SUPFAM" id="SSF56784">
    <property type="entry name" value="HAD-like"/>
    <property type="match status" value="1"/>
</dbReference>
<protein>
    <submittedName>
        <fullName evidence="1">HAD family phosphatase</fullName>
    </submittedName>
</protein>
<comment type="caution">
    <text evidence="1">The sequence shown here is derived from an EMBL/GenBank/DDBJ whole genome shotgun (WGS) entry which is preliminary data.</text>
</comment>
<dbReference type="PANTHER" id="PTHR43611:SF3">
    <property type="entry name" value="FLAVIN MONONUCLEOTIDE HYDROLASE 1, CHLOROPLATIC"/>
    <property type="match status" value="1"/>
</dbReference>
<dbReference type="NCBIfam" id="TIGR01509">
    <property type="entry name" value="HAD-SF-IA-v3"/>
    <property type="match status" value="1"/>
</dbReference>
<evidence type="ECO:0000313" key="1">
    <source>
        <dbReference type="EMBL" id="MBW8287227.1"/>
    </source>
</evidence>
<keyword evidence="2" id="KW-1185">Reference proteome</keyword>
<dbReference type="CDD" id="cd02603">
    <property type="entry name" value="HAD_sEH-N_like"/>
    <property type="match status" value="1"/>
</dbReference>
<dbReference type="InterPro" id="IPR036412">
    <property type="entry name" value="HAD-like_sf"/>
</dbReference>
<dbReference type="InterPro" id="IPR023198">
    <property type="entry name" value="PGP-like_dom2"/>
</dbReference>
<gene>
    <name evidence="1" type="ORF">KIF53_06250</name>
</gene>
<accession>A0ABS7FB75</accession>
<dbReference type="GeneID" id="89686871"/>
<dbReference type="InterPro" id="IPR023214">
    <property type="entry name" value="HAD_sf"/>
</dbReference>
<dbReference type="InterPro" id="IPR006439">
    <property type="entry name" value="HAD-SF_hydro_IA"/>
</dbReference>
<dbReference type="Proteomes" id="UP000711178">
    <property type="component" value="Unassembled WGS sequence"/>
</dbReference>
<dbReference type="RefSeq" id="WP_052257997.1">
    <property type="nucleotide sequence ID" value="NZ_CP142381.1"/>
</dbReference>
<dbReference type="EMBL" id="JAHDTB010000004">
    <property type="protein sequence ID" value="MBW8287227.1"/>
    <property type="molecule type" value="Genomic_DNA"/>
</dbReference>
<dbReference type="Pfam" id="PF00702">
    <property type="entry name" value="Hydrolase"/>
    <property type="match status" value="1"/>
</dbReference>
<dbReference type="SFLD" id="SFLDG01129">
    <property type="entry name" value="C1.5:_HAD__Beta-PGM__Phosphata"/>
    <property type="match status" value="1"/>
</dbReference>
<evidence type="ECO:0000313" key="2">
    <source>
        <dbReference type="Proteomes" id="UP000711178"/>
    </source>
</evidence>
<name>A0ABS7FB75_9NEIS</name>
<sequence>MSKKPTVLVFDLGGVLVDWNGIDPLIRLSGGRLSREEARLFWMHFHWTEKLDLGACTPLEFSAAMADELRLDLSAEAMQAQLRSWNRGAFPGARALLEKLSADWQLAALSNINSLHWQQVSEEFQLLDLFGHTFASFQLRLRKPQPEIYRHVQQTLGLAPADIAFFDDNIECVAAARAEGWQAFHTIGFDSLQRTLREQGWL</sequence>
<dbReference type="SFLD" id="SFLDS00003">
    <property type="entry name" value="Haloacid_Dehalogenase"/>
    <property type="match status" value="1"/>
</dbReference>
<organism evidence="1 2">
    <name type="scientific">Chromobacterium subtsugae</name>
    <dbReference type="NCBI Taxonomy" id="251747"/>
    <lineage>
        <taxon>Bacteria</taxon>
        <taxon>Pseudomonadati</taxon>
        <taxon>Pseudomonadota</taxon>
        <taxon>Betaproteobacteria</taxon>
        <taxon>Neisseriales</taxon>
        <taxon>Chromobacteriaceae</taxon>
        <taxon>Chromobacterium</taxon>
    </lineage>
</organism>
<dbReference type="Gene3D" id="1.10.150.240">
    <property type="entry name" value="Putative phosphatase, domain 2"/>
    <property type="match status" value="1"/>
</dbReference>
<dbReference type="Gene3D" id="3.40.50.1000">
    <property type="entry name" value="HAD superfamily/HAD-like"/>
    <property type="match status" value="1"/>
</dbReference>
<proteinExistence type="predicted"/>
<reference evidence="1 2" key="1">
    <citation type="submission" date="2021-05" db="EMBL/GenBank/DDBJ databases">
        <title>Draft Whole Genome Sequencing Of Biosensor Chromobacterium violaceum Strain CV026 Reveals A Regulatory RNA In Chromobacterium violaceum Phenotype Regulatory Network.</title>
        <authorList>
            <person name="Hong K.W."/>
            <person name="Chan K.G."/>
            <person name="Chang C.-Y."/>
        </authorList>
    </citation>
    <scope>NUCLEOTIDE SEQUENCE [LARGE SCALE GENOMIC DNA]</scope>
    <source>
        <strain evidence="1 2">ATCC 31532</strain>
    </source>
</reference>
<dbReference type="PANTHER" id="PTHR43611">
    <property type="entry name" value="ALPHA-D-GLUCOSE 1-PHOSPHATE PHOSPHATASE"/>
    <property type="match status" value="1"/>
</dbReference>